<dbReference type="FunFam" id="3.30.830.10:FF:000002">
    <property type="entry name" value="Mitochondrial-processing peptidase subunit beta"/>
    <property type="match status" value="1"/>
</dbReference>
<evidence type="ECO:0000256" key="11">
    <source>
        <dbReference type="ARBA" id="ARBA00023128"/>
    </source>
</evidence>
<evidence type="ECO:0000313" key="16">
    <source>
        <dbReference type="EMBL" id="PLW35773.1"/>
    </source>
</evidence>
<dbReference type="InterPro" id="IPR007863">
    <property type="entry name" value="Peptidase_M16_C"/>
</dbReference>
<evidence type="ECO:0000313" key="17">
    <source>
        <dbReference type="Proteomes" id="UP000235388"/>
    </source>
</evidence>
<keyword evidence="17" id="KW-1185">Reference proteome</keyword>
<comment type="caution">
    <text evidence="16">The sequence shown here is derived from an EMBL/GenBank/DDBJ whole genome shotgun (WGS) entry which is preliminary data.</text>
</comment>
<dbReference type="GO" id="GO:0004222">
    <property type="term" value="F:metalloendopeptidase activity"/>
    <property type="evidence" value="ECO:0007669"/>
    <property type="project" value="UniProtKB-EC"/>
</dbReference>
<evidence type="ECO:0000256" key="5">
    <source>
        <dbReference type="ARBA" id="ARBA00012299"/>
    </source>
</evidence>
<dbReference type="PANTHER" id="PTHR11851">
    <property type="entry name" value="METALLOPROTEASE"/>
    <property type="match status" value="1"/>
</dbReference>
<sequence length="450" mass="49552">MSRFLLSKPSHALLTQATRRIPVPSTSLRSLATVVPSTSFPQTRISTLPNGLTVATEPHPHSQTATIDSGSRADKHGGTAHFLEHLAFKGTQKRTQHSLELEIENLGAHLNAYTSREQTCYFARSFSHDVPKVVEIISDILQNSKLEDGAIERERSVILREQEEVDKAHEEVVFDHLHAVAFQGEDLGKTILGPKQDILSIQRPDLVDYIKSNYTADRMVLVGAGGLEHEALVELASKNLGNLPTSSTPIPLGGRGQIKPTGFTGSEVRIRDDTMDTINLAIAVEGVGWNSPDLFPMLVMQSIFGNWDRSLGSSPLMSSRLSHTLSSNNLVNSFLSFSTSYSDTGLWGIYMVSENLTNIDDLSQLKASMLFSLDSSNNIADDIGRQLVTSGKRMTPQEIQMAVEAVTPETIRRVAQKYLWDKDIAVAALGRVEGLLEYNRIRANMSSLTW</sequence>
<dbReference type="InterPro" id="IPR050361">
    <property type="entry name" value="MPP/UQCRC_Complex"/>
</dbReference>
<dbReference type="Proteomes" id="UP000235388">
    <property type="component" value="Unassembled WGS sequence"/>
</dbReference>
<evidence type="ECO:0000256" key="6">
    <source>
        <dbReference type="ARBA" id="ARBA00022670"/>
    </source>
</evidence>
<dbReference type="Gene3D" id="3.30.830.10">
    <property type="entry name" value="Metalloenzyme, LuxS/M16 peptidase-like"/>
    <property type="match status" value="3"/>
</dbReference>
<reference evidence="16 17" key="1">
    <citation type="submission" date="2017-11" db="EMBL/GenBank/DDBJ databases">
        <title>De novo assembly and phasing of dikaryotic genomes from two isolates of Puccinia coronata f. sp. avenae, the causal agent of oat crown rust.</title>
        <authorList>
            <person name="Miller M.E."/>
            <person name="Zhang Y."/>
            <person name="Omidvar V."/>
            <person name="Sperschneider J."/>
            <person name="Schwessinger B."/>
            <person name="Raley C."/>
            <person name="Palmer J.M."/>
            <person name="Garnica D."/>
            <person name="Upadhyaya N."/>
            <person name="Rathjen J."/>
            <person name="Taylor J.M."/>
            <person name="Park R.F."/>
            <person name="Dodds P.N."/>
            <person name="Hirsch C.D."/>
            <person name="Kianian S.F."/>
            <person name="Figueroa M."/>
        </authorList>
    </citation>
    <scope>NUCLEOTIDE SEQUENCE [LARGE SCALE GENOMIC DNA]</scope>
    <source>
        <strain evidence="16">12NC29</strain>
    </source>
</reference>
<proteinExistence type="inferred from homology"/>
<comment type="similarity">
    <text evidence="4">Belongs to the peptidase M16 family.</text>
</comment>
<keyword evidence="8" id="KW-0378">Hydrolase</keyword>
<evidence type="ECO:0000256" key="7">
    <source>
        <dbReference type="ARBA" id="ARBA00022723"/>
    </source>
</evidence>
<keyword evidence="11" id="KW-0496">Mitochondrion</keyword>
<evidence type="ECO:0000256" key="3">
    <source>
        <dbReference type="ARBA" id="ARBA00004173"/>
    </source>
</evidence>
<keyword evidence="10" id="KW-0482">Metalloprotease</keyword>
<keyword evidence="7" id="KW-0479">Metal-binding</keyword>
<dbReference type="InterPro" id="IPR011765">
    <property type="entry name" value="Pept_M16_N"/>
</dbReference>
<dbReference type="STRING" id="200324.A0A2N5UDC5"/>
<protein>
    <recommendedName>
        <fullName evidence="5">mitochondrial processing peptidase</fullName>
        <ecNumber evidence="5">3.4.24.64</ecNumber>
    </recommendedName>
    <alternativeName>
        <fullName evidence="12">Beta-MPP</fullName>
    </alternativeName>
</protein>
<gene>
    <name evidence="16" type="ORF">PCANC_25105</name>
</gene>
<feature type="domain" description="Peptidase M16 C-terminal" evidence="15">
    <location>
        <begin position="200"/>
        <end position="364"/>
    </location>
</feature>
<dbReference type="Pfam" id="PF05193">
    <property type="entry name" value="Peptidase_M16_C"/>
    <property type="match status" value="1"/>
</dbReference>
<evidence type="ECO:0000256" key="12">
    <source>
        <dbReference type="ARBA" id="ARBA00031018"/>
    </source>
</evidence>
<evidence type="ECO:0000256" key="9">
    <source>
        <dbReference type="ARBA" id="ARBA00022833"/>
    </source>
</evidence>
<evidence type="ECO:0000259" key="14">
    <source>
        <dbReference type="Pfam" id="PF00675"/>
    </source>
</evidence>
<dbReference type="AlphaFoldDB" id="A0A2N5UDC5"/>
<dbReference type="OrthoDB" id="10251424at2759"/>
<evidence type="ECO:0000256" key="2">
    <source>
        <dbReference type="ARBA" id="ARBA00001947"/>
    </source>
</evidence>
<comment type="cofactor">
    <cofactor evidence="2">
        <name>Zn(2+)</name>
        <dbReference type="ChEBI" id="CHEBI:29105"/>
    </cofactor>
</comment>
<evidence type="ECO:0000259" key="15">
    <source>
        <dbReference type="Pfam" id="PF05193"/>
    </source>
</evidence>
<keyword evidence="6" id="KW-0645">Protease</keyword>
<evidence type="ECO:0000256" key="1">
    <source>
        <dbReference type="ARBA" id="ARBA00001098"/>
    </source>
</evidence>
<accession>A0A2N5UDC5</accession>
<dbReference type="GO" id="GO:0046872">
    <property type="term" value="F:metal ion binding"/>
    <property type="evidence" value="ECO:0007669"/>
    <property type="project" value="UniProtKB-KW"/>
</dbReference>
<dbReference type="GO" id="GO:0005739">
    <property type="term" value="C:mitochondrion"/>
    <property type="evidence" value="ECO:0007669"/>
    <property type="project" value="UniProtKB-SubCell"/>
</dbReference>
<feature type="domain" description="Peptidase M16 N-terminal" evidence="14">
    <location>
        <begin position="66"/>
        <end position="195"/>
    </location>
</feature>
<evidence type="ECO:0000256" key="8">
    <source>
        <dbReference type="ARBA" id="ARBA00022801"/>
    </source>
</evidence>
<comment type="subcellular location">
    <subcellularLocation>
        <location evidence="3">Mitochondrion</location>
    </subcellularLocation>
</comment>
<dbReference type="InterPro" id="IPR011249">
    <property type="entry name" value="Metalloenz_LuxS/M16"/>
</dbReference>
<evidence type="ECO:0000256" key="10">
    <source>
        <dbReference type="ARBA" id="ARBA00023049"/>
    </source>
</evidence>
<name>A0A2N5UDC5_9BASI</name>
<organism evidence="16 17">
    <name type="scientific">Puccinia coronata f. sp. avenae</name>
    <dbReference type="NCBI Taxonomy" id="200324"/>
    <lineage>
        <taxon>Eukaryota</taxon>
        <taxon>Fungi</taxon>
        <taxon>Dikarya</taxon>
        <taxon>Basidiomycota</taxon>
        <taxon>Pucciniomycotina</taxon>
        <taxon>Pucciniomycetes</taxon>
        <taxon>Pucciniales</taxon>
        <taxon>Pucciniaceae</taxon>
        <taxon>Puccinia</taxon>
    </lineage>
</organism>
<dbReference type="EC" id="3.4.24.64" evidence="5"/>
<evidence type="ECO:0000256" key="13">
    <source>
        <dbReference type="ARBA" id="ARBA00045757"/>
    </source>
</evidence>
<evidence type="ECO:0000256" key="4">
    <source>
        <dbReference type="ARBA" id="ARBA00007261"/>
    </source>
</evidence>
<dbReference type="GO" id="GO:0006627">
    <property type="term" value="P:protein processing involved in protein targeting to mitochondrion"/>
    <property type="evidence" value="ECO:0007669"/>
    <property type="project" value="TreeGrafter"/>
</dbReference>
<comment type="function">
    <text evidence="13">Catalytic subunit of the essential mitochondrial processing protease (MPP), which cleaves the mitochondrial sequence off newly imported precursors proteins. Preferentially, cleaves after an arginine at position P2.</text>
</comment>
<dbReference type="PANTHER" id="PTHR11851:SF149">
    <property type="entry name" value="GH01077P"/>
    <property type="match status" value="1"/>
</dbReference>
<dbReference type="Pfam" id="PF00675">
    <property type="entry name" value="Peptidase_M16"/>
    <property type="match status" value="1"/>
</dbReference>
<keyword evidence="9" id="KW-0862">Zinc</keyword>
<dbReference type="EMBL" id="PGCJ01000251">
    <property type="protein sequence ID" value="PLW35773.1"/>
    <property type="molecule type" value="Genomic_DNA"/>
</dbReference>
<dbReference type="SUPFAM" id="SSF63411">
    <property type="entry name" value="LuxS/MPP-like metallohydrolase"/>
    <property type="match status" value="2"/>
</dbReference>
<comment type="catalytic activity">
    <reaction evidence="1">
        <text>Release of N-terminal transit peptides from precursor proteins imported into the mitochondrion, typically with Arg in position P2.</text>
        <dbReference type="EC" id="3.4.24.64"/>
    </reaction>
</comment>